<dbReference type="AlphaFoldDB" id="A0A5C4W9I3"/>
<dbReference type="RefSeq" id="WP_139632853.1">
    <property type="nucleotide sequence ID" value="NZ_VDLX02000009.1"/>
</dbReference>
<name>A0A5C4W9I3_9ACTN</name>
<dbReference type="Proteomes" id="UP000312512">
    <property type="component" value="Unassembled WGS sequence"/>
</dbReference>
<organism evidence="1 2">
    <name type="scientific">Nonomuraea phyllanthi</name>
    <dbReference type="NCBI Taxonomy" id="2219224"/>
    <lineage>
        <taxon>Bacteria</taxon>
        <taxon>Bacillati</taxon>
        <taxon>Actinomycetota</taxon>
        <taxon>Actinomycetes</taxon>
        <taxon>Streptosporangiales</taxon>
        <taxon>Streptosporangiaceae</taxon>
        <taxon>Nonomuraea</taxon>
    </lineage>
</organism>
<evidence type="ECO:0000313" key="2">
    <source>
        <dbReference type="Proteomes" id="UP000312512"/>
    </source>
</evidence>
<protein>
    <submittedName>
        <fullName evidence="1">Uncharacterized protein</fullName>
    </submittedName>
</protein>
<comment type="caution">
    <text evidence="1">The sequence shown here is derived from an EMBL/GenBank/DDBJ whole genome shotgun (WGS) entry which is preliminary data.</text>
</comment>
<sequence>MSDPTITPEVGLADADMTLSELAERAERLIAAAAQKRDYRRQLSLFLRTGDPEDLPEGLATERES</sequence>
<accession>A0A5C4W9I3</accession>
<keyword evidence="2" id="KW-1185">Reference proteome</keyword>
<gene>
    <name evidence="1" type="ORF">FH608_024065</name>
</gene>
<proteinExistence type="predicted"/>
<reference evidence="1 2" key="1">
    <citation type="submission" date="2019-10" db="EMBL/GenBank/DDBJ databases">
        <title>Nonomuraea sp. nov., isolated from Phyllanthus amarus.</title>
        <authorList>
            <person name="Klykleung N."/>
            <person name="Tanasupawat S."/>
        </authorList>
    </citation>
    <scope>NUCLEOTIDE SEQUENCE [LARGE SCALE GENOMIC DNA]</scope>
    <source>
        <strain evidence="1 2">PA1-10</strain>
    </source>
</reference>
<evidence type="ECO:0000313" key="1">
    <source>
        <dbReference type="EMBL" id="KAB8192580.1"/>
    </source>
</evidence>
<dbReference type="EMBL" id="VDLX02000009">
    <property type="protein sequence ID" value="KAB8192580.1"/>
    <property type="molecule type" value="Genomic_DNA"/>
</dbReference>